<feature type="compositionally biased region" description="Basic and acidic residues" evidence="4">
    <location>
        <begin position="66"/>
        <end position="75"/>
    </location>
</feature>
<evidence type="ECO:0000313" key="7">
    <source>
        <dbReference type="Proteomes" id="UP000182284"/>
    </source>
</evidence>
<dbReference type="GO" id="GO:0005524">
    <property type="term" value="F:ATP binding"/>
    <property type="evidence" value="ECO:0007669"/>
    <property type="project" value="UniProtKB-KW"/>
</dbReference>
<evidence type="ECO:0000256" key="1">
    <source>
        <dbReference type="ARBA" id="ARBA00006914"/>
    </source>
</evidence>
<dbReference type="InterPro" id="IPR003959">
    <property type="entry name" value="ATPase_AAA_core"/>
</dbReference>
<proteinExistence type="inferred from homology"/>
<dbReference type="CDD" id="cd19481">
    <property type="entry name" value="RecA-like_protease"/>
    <property type="match status" value="1"/>
</dbReference>
<dbReference type="AlphaFoldDB" id="A0A1G7TJJ6"/>
<dbReference type="RefSeq" id="WP_074647065.1">
    <property type="nucleotide sequence ID" value="NZ_FNBL01000017.1"/>
</dbReference>
<gene>
    <name evidence="6" type="ORF">SAMN04488117_11781</name>
</gene>
<dbReference type="InterPro" id="IPR027417">
    <property type="entry name" value="P-loop_NTPase"/>
</dbReference>
<dbReference type="SUPFAM" id="SSF52540">
    <property type="entry name" value="P-loop containing nucleoside triphosphate hydrolases"/>
    <property type="match status" value="1"/>
</dbReference>
<accession>A0A1G7TJJ6</accession>
<dbReference type="PANTHER" id="PTHR23073">
    <property type="entry name" value="26S PROTEASOME REGULATORY SUBUNIT"/>
    <property type="match status" value="1"/>
</dbReference>
<comment type="similarity">
    <text evidence="1">Belongs to the AAA ATPase family.</text>
</comment>
<protein>
    <submittedName>
        <fullName evidence="6">ATPase family associated with various cellular activities (AAA)</fullName>
    </submittedName>
</protein>
<feature type="region of interest" description="Disordered" evidence="4">
    <location>
        <begin position="320"/>
        <end position="340"/>
    </location>
</feature>
<evidence type="ECO:0000256" key="4">
    <source>
        <dbReference type="SAM" id="MobiDB-lite"/>
    </source>
</evidence>
<feature type="domain" description="AAA+ ATPase" evidence="5">
    <location>
        <begin position="116"/>
        <end position="248"/>
    </location>
</feature>
<dbReference type="Pfam" id="PF00004">
    <property type="entry name" value="AAA"/>
    <property type="match status" value="1"/>
</dbReference>
<dbReference type="GO" id="GO:0016887">
    <property type="term" value="F:ATP hydrolysis activity"/>
    <property type="evidence" value="ECO:0007669"/>
    <property type="project" value="InterPro"/>
</dbReference>
<keyword evidence="2" id="KW-0547">Nucleotide-binding</keyword>
<dbReference type="EMBL" id="FNBL01000017">
    <property type="protein sequence ID" value="SDG35184.1"/>
    <property type="molecule type" value="Genomic_DNA"/>
</dbReference>
<evidence type="ECO:0000259" key="5">
    <source>
        <dbReference type="SMART" id="SM00382"/>
    </source>
</evidence>
<dbReference type="InterPro" id="IPR003593">
    <property type="entry name" value="AAA+_ATPase"/>
</dbReference>
<evidence type="ECO:0000313" key="6">
    <source>
        <dbReference type="EMBL" id="SDG35184.1"/>
    </source>
</evidence>
<dbReference type="SMART" id="SM00382">
    <property type="entry name" value="AAA"/>
    <property type="match status" value="1"/>
</dbReference>
<evidence type="ECO:0000256" key="2">
    <source>
        <dbReference type="ARBA" id="ARBA00022741"/>
    </source>
</evidence>
<reference evidence="6 7" key="1">
    <citation type="submission" date="2016-10" db="EMBL/GenBank/DDBJ databases">
        <authorList>
            <person name="de Groot N.N."/>
        </authorList>
    </citation>
    <scope>NUCLEOTIDE SEQUENCE [LARGE SCALE GENOMIC DNA]</scope>
    <source>
        <strain evidence="6 7">DSM 27375</strain>
    </source>
</reference>
<name>A0A1G7TJJ6_9RHOB</name>
<feature type="region of interest" description="Disordered" evidence="4">
    <location>
        <begin position="53"/>
        <end position="75"/>
    </location>
</feature>
<organism evidence="6 7">
    <name type="scientific">Celeribacter baekdonensis</name>
    <dbReference type="NCBI Taxonomy" id="875171"/>
    <lineage>
        <taxon>Bacteria</taxon>
        <taxon>Pseudomonadati</taxon>
        <taxon>Pseudomonadota</taxon>
        <taxon>Alphaproteobacteria</taxon>
        <taxon>Rhodobacterales</taxon>
        <taxon>Roseobacteraceae</taxon>
        <taxon>Celeribacter</taxon>
    </lineage>
</organism>
<dbReference type="Gene3D" id="3.40.50.300">
    <property type="entry name" value="P-loop containing nucleotide triphosphate hydrolases"/>
    <property type="match status" value="1"/>
</dbReference>
<dbReference type="Proteomes" id="UP000182284">
    <property type="component" value="Unassembled WGS sequence"/>
</dbReference>
<evidence type="ECO:0000256" key="3">
    <source>
        <dbReference type="ARBA" id="ARBA00022840"/>
    </source>
</evidence>
<sequence length="340" mass="38073">MRSELIVELVKAGVSGNQDAVRVTAEAIAAEERAKKHTGVADRIAKAVSAAPVSNIPGRPANGSPRVRDGSGGIDRRHPERALSQLYLTQANRNACLELIEEQARADVLRAHGFEPRHRLLLVGPPGNGKTSLAEAIASELALPLFVVRYDAVITSYLGETAQRLRRLFDYVRTEPCVLFFDEFDAIGKERGDLHETGEIKRLVTSLLLQLDDLPSYCVLVGATNHPELLDRATWRRFEIRLTLDRPDDEHMTTYFAERLREFDGPAGYTPKRLREAVAPLSFSEAETFFHDLHRRWALAQGRITLRTLINDRIRAWHNHSGRAPESDSHDRATDPPPSD</sequence>
<feature type="compositionally biased region" description="Basic and acidic residues" evidence="4">
    <location>
        <begin position="323"/>
        <end position="334"/>
    </location>
</feature>
<keyword evidence="3" id="KW-0067">ATP-binding</keyword>
<dbReference type="InterPro" id="IPR050221">
    <property type="entry name" value="26S_Proteasome_ATPase"/>
</dbReference>